<dbReference type="NCBIfam" id="NF045895">
    <property type="entry name" value="tail_region"/>
    <property type="match status" value="1"/>
</dbReference>
<comment type="caution">
    <text evidence="2">The sequence shown here is derived from an EMBL/GenBank/DDBJ whole genome shotgun (WGS) entry which is preliminary data.</text>
</comment>
<dbReference type="AlphaFoldDB" id="A0A7W7PCC9"/>
<reference evidence="2 3" key="1">
    <citation type="submission" date="2020-08" db="EMBL/GenBank/DDBJ databases">
        <title>Genomic Encyclopedia of Type Strains, Phase III (KMG-III): the genomes of soil and plant-associated and newly described type strains.</title>
        <authorList>
            <person name="Whitman W."/>
        </authorList>
    </citation>
    <scope>NUCLEOTIDE SEQUENCE [LARGE SCALE GENOMIC DNA]</scope>
    <source>
        <strain evidence="2 3">CECT 3265</strain>
    </source>
</reference>
<feature type="compositionally biased region" description="Low complexity" evidence="1">
    <location>
        <begin position="63"/>
        <end position="75"/>
    </location>
</feature>
<evidence type="ECO:0000256" key="1">
    <source>
        <dbReference type="SAM" id="MobiDB-lite"/>
    </source>
</evidence>
<dbReference type="Proteomes" id="UP000556436">
    <property type="component" value="Unassembled WGS sequence"/>
</dbReference>
<name>A0A7W7PCC9_STRNE</name>
<evidence type="ECO:0000313" key="2">
    <source>
        <dbReference type="EMBL" id="MBB4885531.1"/>
    </source>
</evidence>
<dbReference type="RefSeq" id="WP_184732111.1">
    <property type="nucleotide sequence ID" value="NZ_BMRW01000011.1"/>
</dbReference>
<evidence type="ECO:0000313" key="3">
    <source>
        <dbReference type="Proteomes" id="UP000556436"/>
    </source>
</evidence>
<proteinExistence type="predicted"/>
<protein>
    <submittedName>
        <fullName evidence="2">Uncharacterized protein</fullName>
    </submittedName>
</protein>
<organism evidence="2 3">
    <name type="scientific">Streptomyces netropsis</name>
    <name type="common">Streptoverticillium netropsis</name>
    <dbReference type="NCBI Taxonomy" id="55404"/>
    <lineage>
        <taxon>Bacteria</taxon>
        <taxon>Bacillati</taxon>
        <taxon>Actinomycetota</taxon>
        <taxon>Actinomycetes</taxon>
        <taxon>Kitasatosporales</taxon>
        <taxon>Streptomycetaceae</taxon>
        <taxon>Streptomyces</taxon>
    </lineage>
</organism>
<gene>
    <name evidence="2" type="ORF">FHS38_001559</name>
</gene>
<dbReference type="EMBL" id="JACHJG010000002">
    <property type="protein sequence ID" value="MBB4885531.1"/>
    <property type="molecule type" value="Genomic_DNA"/>
</dbReference>
<feature type="region of interest" description="Disordered" evidence="1">
    <location>
        <begin position="56"/>
        <end position="75"/>
    </location>
</feature>
<sequence>MLTIHHLSVDFEVGGDDTAVFARLFAEHIREWSQRQEGVRARGRLLAREASLVGEEAGHDPSAGHAPAPGCCGGV</sequence>
<keyword evidence="3" id="KW-1185">Reference proteome</keyword>
<accession>A0A7W7PCC9</accession>